<dbReference type="Proteomes" id="UP000003773">
    <property type="component" value="Unassembled WGS sequence"/>
</dbReference>
<proteinExistence type="predicted"/>
<dbReference type="EMBL" id="AAXD02000074">
    <property type="protein sequence ID" value="EDN82212.1"/>
    <property type="molecule type" value="Genomic_DNA"/>
</dbReference>
<evidence type="ECO:0000313" key="1">
    <source>
        <dbReference type="EMBL" id="EDN82212.1"/>
    </source>
</evidence>
<dbReference type="AlphaFoldDB" id="A7A8Z7"/>
<organism evidence="1 2">
    <name type="scientific">Bifidobacterium adolescentis L2-32</name>
    <dbReference type="NCBI Taxonomy" id="411481"/>
    <lineage>
        <taxon>Bacteria</taxon>
        <taxon>Bacillati</taxon>
        <taxon>Actinomycetota</taxon>
        <taxon>Actinomycetes</taxon>
        <taxon>Bifidobacteriales</taxon>
        <taxon>Bifidobacteriaceae</taxon>
        <taxon>Bifidobacterium</taxon>
    </lineage>
</organism>
<gene>
    <name evidence="1" type="ORF">BIFADO_02340</name>
</gene>
<accession>A7A8Z7</accession>
<protein>
    <submittedName>
        <fullName evidence="1">Uncharacterized protein</fullName>
    </submittedName>
</protein>
<comment type="caution">
    <text evidence="1">The sequence shown here is derived from an EMBL/GenBank/DDBJ whole genome shotgun (WGS) entry which is preliminary data.</text>
</comment>
<reference evidence="1 2" key="2">
    <citation type="submission" date="2007-05" db="EMBL/GenBank/DDBJ databases">
        <title>Draft genome sequence of Bifidobacterium adolescentis (L2-32).</title>
        <authorList>
            <person name="Sudarsanam P."/>
            <person name="Ley R."/>
            <person name="Guruge J."/>
            <person name="Turnbaugh P.J."/>
            <person name="Mahowald M."/>
            <person name="Liep D."/>
            <person name="Gordon J."/>
        </authorList>
    </citation>
    <scope>NUCLEOTIDE SEQUENCE [LARGE SCALE GENOMIC DNA]</scope>
    <source>
        <strain evidence="1 2">L2-32</strain>
    </source>
</reference>
<reference evidence="1 2" key="1">
    <citation type="submission" date="2007-04" db="EMBL/GenBank/DDBJ databases">
        <authorList>
            <person name="Fulton L."/>
            <person name="Clifton S."/>
            <person name="Fulton B."/>
            <person name="Xu J."/>
            <person name="Minx P."/>
            <person name="Pepin K.H."/>
            <person name="Johnson M."/>
            <person name="Thiruvilangam P."/>
            <person name="Bhonagiri V."/>
            <person name="Nash W.E."/>
            <person name="Mardis E.R."/>
            <person name="Wilson R.K."/>
        </authorList>
    </citation>
    <scope>NUCLEOTIDE SEQUENCE [LARGE SCALE GENOMIC DNA]</scope>
    <source>
        <strain evidence="1 2">L2-32</strain>
    </source>
</reference>
<evidence type="ECO:0000313" key="2">
    <source>
        <dbReference type="Proteomes" id="UP000003773"/>
    </source>
</evidence>
<sequence>MFFVFQSTLSVRRATVPFIHFASSFIFQSTLSVRRATLHTLQFTTGKDISIHALRKESDVLNHGG</sequence>
<dbReference type="HOGENOM" id="CLU_2840995_0_0_11"/>
<name>A7A8Z7_BIFAD</name>